<evidence type="ECO:0000313" key="2">
    <source>
        <dbReference type="EMBL" id="MDT2983887.1"/>
    </source>
</evidence>
<dbReference type="RefSeq" id="WP_005231095.1">
    <property type="nucleotide sequence ID" value="NZ_BJMG01000019.1"/>
</dbReference>
<evidence type="ECO:0000313" key="4">
    <source>
        <dbReference type="Proteomes" id="UP001268896"/>
    </source>
</evidence>
<dbReference type="AlphaFoldDB" id="A0AAW8URS5"/>
<evidence type="ECO:0000313" key="3">
    <source>
        <dbReference type="Proteomes" id="UP001253851"/>
    </source>
</evidence>
<evidence type="ECO:0000313" key="1">
    <source>
        <dbReference type="EMBL" id="MDT2965343.1"/>
    </source>
</evidence>
<dbReference type="InterPro" id="IPR047324">
    <property type="entry name" value="LbH_gamma_CA-like"/>
</dbReference>
<gene>
    <name evidence="1" type="ORF">P7I32_12050</name>
    <name evidence="2" type="ORF">P7I34_14535</name>
</gene>
<dbReference type="InterPro" id="IPR050484">
    <property type="entry name" value="Transf_Hexapept/Carb_Anhydrase"/>
</dbReference>
<dbReference type="SUPFAM" id="SSF51161">
    <property type="entry name" value="Trimeric LpxA-like enzymes"/>
    <property type="match status" value="1"/>
</dbReference>
<dbReference type="EMBL" id="JARQDZ010000010">
    <property type="protein sequence ID" value="MDT2983887.1"/>
    <property type="molecule type" value="Genomic_DNA"/>
</dbReference>
<proteinExistence type="predicted"/>
<dbReference type="InterPro" id="IPR001451">
    <property type="entry name" value="Hexapep"/>
</dbReference>
<dbReference type="EMBL" id="JARQDV010000007">
    <property type="protein sequence ID" value="MDT2965343.1"/>
    <property type="molecule type" value="Genomic_DNA"/>
</dbReference>
<dbReference type="Proteomes" id="UP001253851">
    <property type="component" value="Unassembled WGS sequence"/>
</dbReference>
<reference evidence="1 3" key="1">
    <citation type="submission" date="2023-03" db="EMBL/GenBank/DDBJ databases">
        <authorList>
            <person name="Shen W."/>
            <person name="Cai J."/>
        </authorList>
    </citation>
    <scope>NUCLEOTIDE SEQUENCE</scope>
    <source>
        <strain evidence="2 3">B516</strain>
        <strain evidence="1">K72-2</strain>
    </source>
</reference>
<dbReference type="PANTHER" id="PTHR13061:SF29">
    <property type="entry name" value="GAMMA CARBONIC ANHYDRASE-LIKE 1, MITOCHONDRIAL-RELATED"/>
    <property type="match status" value="1"/>
</dbReference>
<comment type="caution">
    <text evidence="1">The sequence shown here is derived from an EMBL/GenBank/DDBJ whole genome shotgun (WGS) entry which is preliminary data.</text>
</comment>
<dbReference type="InterPro" id="IPR011004">
    <property type="entry name" value="Trimer_LpxA-like_sf"/>
</dbReference>
<dbReference type="PANTHER" id="PTHR13061">
    <property type="entry name" value="DYNACTIN SUBUNIT P25"/>
    <property type="match status" value="1"/>
</dbReference>
<name>A0AAW8URS5_ENTCA</name>
<dbReference type="GeneID" id="15141258"/>
<dbReference type="Proteomes" id="UP001268896">
    <property type="component" value="Unassembled WGS sequence"/>
</dbReference>
<dbReference type="CDD" id="cd04645">
    <property type="entry name" value="LbH_gamma_CA_like"/>
    <property type="match status" value="1"/>
</dbReference>
<dbReference type="Gene3D" id="2.160.10.10">
    <property type="entry name" value="Hexapeptide repeat proteins"/>
    <property type="match status" value="1"/>
</dbReference>
<protein>
    <submittedName>
        <fullName evidence="1">Gamma carbonic anhydrase family protein</fullName>
    </submittedName>
</protein>
<sequence>MKKESADPFMDWKEKLMDKEQSGNETHKTVSPASLQGTPCFVAKNATIVGNVTLGKESTVWFQAVIRGDANRIEIGARTNIQDGTIIHVDHDAPTIVEDDVTVGHQCMLHGCTIKKGALIGMSSIVLNHAVIGENSLLGAGSLVTEGTVIPPNVLAFGRPARVIRPLTEEEIAKNQANITHYVENGYAYQQGEYGEV</sequence>
<dbReference type="Pfam" id="PF00132">
    <property type="entry name" value="Hexapep"/>
    <property type="match status" value="1"/>
</dbReference>
<organism evidence="1 4">
    <name type="scientific">Enterococcus casseliflavus</name>
    <name type="common">Enterococcus flavescens</name>
    <dbReference type="NCBI Taxonomy" id="37734"/>
    <lineage>
        <taxon>Bacteria</taxon>
        <taxon>Bacillati</taxon>
        <taxon>Bacillota</taxon>
        <taxon>Bacilli</taxon>
        <taxon>Lactobacillales</taxon>
        <taxon>Enterococcaceae</taxon>
        <taxon>Enterococcus</taxon>
    </lineage>
</organism>
<accession>A0AAW8URS5</accession>